<feature type="region of interest" description="Disordered" evidence="1">
    <location>
        <begin position="538"/>
        <end position="560"/>
    </location>
</feature>
<gene>
    <name evidence="2" type="ORF">BDZ94DRAFT_1288245</name>
</gene>
<dbReference type="OrthoDB" id="3244370at2759"/>
<name>A0A9P5YCB8_9AGAR</name>
<feature type="region of interest" description="Disordered" evidence="1">
    <location>
        <begin position="1"/>
        <end position="20"/>
    </location>
</feature>
<dbReference type="Proteomes" id="UP000807353">
    <property type="component" value="Unassembled WGS sequence"/>
</dbReference>
<dbReference type="EMBL" id="MU150241">
    <property type="protein sequence ID" value="KAF9466639.1"/>
    <property type="molecule type" value="Genomic_DNA"/>
</dbReference>
<evidence type="ECO:0000313" key="3">
    <source>
        <dbReference type="Proteomes" id="UP000807353"/>
    </source>
</evidence>
<evidence type="ECO:0008006" key="4">
    <source>
        <dbReference type="Google" id="ProtNLM"/>
    </source>
</evidence>
<feature type="region of interest" description="Disordered" evidence="1">
    <location>
        <begin position="117"/>
        <end position="137"/>
    </location>
</feature>
<dbReference type="AlphaFoldDB" id="A0A9P5YCB8"/>
<proteinExistence type="predicted"/>
<organism evidence="2 3">
    <name type="scientific">Collybia nuda</name>
    <dbReference type="NCBI Taxonomy" id="64659"/>
    <lineage>
        <taxon>Eukaryota</taxon>
        <taxon>Fungi</taxon>
        <taxon>Dikarya</taxon>
        <taxon>Basidiomycota</taxon>
        <taxon>Agaricomycotina</taxon>
        <taxon>Agaricomycetes</taxon>
        <taxon>Agaricomycetidae</taxon>
        <taxon>Agaricales</taxon>
        <taxon>Tricholomatineae</taxon>
        <taxon>Clitocybaceae</taxon>
        <taxon>Collybia</taxon>
    </lineage>
</organism>
<feature type="region of interest" description="Disordered" evidence="1">
    <location>
        <begin position="360"/>
        <end position="386"/>
    </location>
</feature>
<reference evidence="2" key="1">
    <citation type="submission" date="2020-11" db="EMBL/GenBank/DDBJ databases">
        <authorList>
            <consortium name="DOE Joint Genome Institute"/>
            <person name="Ahrendt S."/>
            <person name="Riley R."/>
            <person name="Andreopoulos W."/>
            <person name="Labutti K."/>
            <person name="Pangilinan J."/>
            <person name="Ruiz-Duenas F.J."/>
            <person name="Barrasa J.M."/>
            <person name="Sanchez-Garcia M."/>
            <person name="Camarero S."/>
            <person name="Miyauchi S."/>
            <person name="Serrano A."/>
            <person name="Linde D."/>
            <person name="Babiker R."/>
            <person name="Drula E."/>
            <person name="Ayuso-Fernandez I."/>
            <person name="Pacheco R."/>
            <person name="Padilla G."/>
            <person name="Ferreira P."/>
            <person name="Barriuso J."/>
            <person name="Kellner H."/>
            <person name="Castanera R."/>
            <person name="Alfaro M."/>
            <person name="Ramirez L."/>
            <person name="Pisabarro A.G."/>
            <person name="Kuo A."/>
            <person name="Tritt A."/>
            <person name="Lipzen A."/>
            <person name="He G."/>
            <person name="Yan M."/>
            <person name="Ng V."/>
            <person name="Cullen D."/>
            <person name="Martin F."/>
            <person name="Rosso M.-N."/>
            <person name="Henrissat B."/>
            <person name="Hibbett D."/>
            <person name="Martinez A.T."/>
            <person name="Grigoriev I.V."/>
        </authorList>
    </citation>
    <scope>NUCLEOTIDE SEQUENCE</scope>
    <source>
        <strain evidence="2">CBS 247.69</strain>
    </source>
</reference>
<evidence type="ECO:0000313" key="2">
    <source>
        <dbReference type="EMBL" id="KAF9466639.1"/>
    </source>
</evidence>
<accession>A0A9P5YCB8</accession>
<feature type="compositionally biased region" description="Low complexity" evidence="1">
    <location>
        <begin position="275"/>
        <end position="303"/>
    </location>
</feature>
<feature type="region of interest" description="Disordered" evidence="1">
    <location>
        <begin position="472"/>
        <end position="496"/>
    </location>
</feature>
<comment type="caution">
    <text evidence="2">The sequence shown here is derived from an EMBL/GenBank/DDBJ whole genome shotgun (WGS) entry which is preliminary data.</text>
</comment>
<feature type="region of interest" description="Disordered" evidence="1">
    <location>
        <begin position="625"/>
        <end position="645"/>
    </location>
</feature>
<feature type="compositionally biased region" description="Basic and acidic residues" evidence="1">
    <location>
        <begin position="375"/>
        <end position="385"/>
    </location>
</feature>
<feature type="region of interest" description="Disordered" evidence="1">
    <location>
        <begin position="240"/>
        <end position="315"/>
    </location>
</feature>
<evidence type="ECO:0000256" key="1">
    <source>
        <dbReference type="SAM" id="MobiDB-lite"/>
    </source>
</evidence>
<protein>
    <recommendedName>
        <fullName evidence="4">PX domain-containing protein</fullName>
    </recommendedName>
</protein>
<sequence>MDFQSHPSGPGFVDGPLTPDNYKRGVYRPPPSNFTVEMLGAAKKGGGYSYGMRVSPVVFGDRSSVTSRGPDFEYEVWRRWDDCLWFQGNLELEYSRMARSKRQRLLRGKGVRKEGFYRQDQASSWESLPPGPDPNSVARDIHEHVPMLTKKGTVFRASHATIEQRAVEFKAMIEGLLKDDVPALIEELRNSRIVTDFFAIWRRDFDLSEKQKARSIKPRTSVTSSVFSMYFSSSNLNLHDTAHHERPSNPRISSTPHHIDTSGSSFSYRSRKSSSDSSDASPSRPTRPRASSSASSDFSSTQSERSLDSPANTTAPTIIVEELPITFNHNPHRRSDPYIVDRASSVLAALPEDREICLKTNSLDKPPPIRRRRKSSADETRERRSGGIFFSPTDSFVVSREPLMTEQRLLTLPERAIRESWQTTDSASCILDGIGVTMPTSPMDYSHRLSVSSIATFMTDCSADAVIPSLDTSSPTRKNRPRISCPVSISEDEDDGFWPESDNGILDIYLSDQFPLPCFDIATDSRPETPVACVHAQAEPSTPSFSPVPPSPTKSTAFSMSTISPTSDKLAIKAAFNNSIILLRVDEGISYKEMRQRIYTKFVGQEGIPLSESFTITFLQPLQTTTAGKTRARSNSVSSDPGTTQLHMVTSQSDWENVTTSLECSKLTLRITDDTTS</sequence>
<keyword evidence="3" id="KW-1185">Reference proteome</keyword>